<dbReference type="RefSeq" id="WP_306860732.1">
    <property type="nucleotide sequence ID" value="NZ_JAUSRB010000002.1"/>
</dbReference>
<dbReference type="EMBL" id="JAUSRB010000002">
    <property type="protein sequence ID" value="MDP9863658.1"/>
    <property type="molecule type" value="Genomic_DNA"/>
</dbReference>
<dbReference type="Gene3D" id="3.90.550.10">
    <property type="entry name" value="Spore Coat Polysaccharide Biosynthesis Protein SpsA, Chain A"/>
    <property type="match status" value="1"/>
</dbReference>
<dbReference type="Pfam" id="PF00535">
    <property type="entry name" value="Glycos_transf_2"/>
    <property type="match status" value="1"/>
</dbReference>
<comment type="caution">
    <text evidence="2">The sequence shown here is derived from an EMBL/GenBank/DDBJ whole genome shotgun (WGS) entry which is preliminary data.</text>
</comment>
<dbReference type="InterPro" id="IPR029044">
    <property type="entry name" value="Nucleotide-diphossugar_trans"/>
</dbReference>
<dbReference type="PANTHER" id="PTHR43179">
    <property type="entry name" value="RHAMNOSYLTRANSFERASE WBBL"/>
    <property type="match status" value="1"/>
</dbReference>
<keyword evidence="3" id="KW-1185">Reference proteome</keyword>
<dbReference type="Proteomes" id="UP001230426">
    <property type="component" value="Unassembled WGS sequence"/>
</dbReference>
<protein>
    <submittedName>
        <fullName evidence="2">GT2 family glycosyltransferase</fullName>
    </submittedName>
</protein>
<evidence type="ECO:0000259" key="1">
    <source>
        <dbReference type="Pfam" id="PF00535"/>
    </source>
</evidence>
<reference evidence="2 3" key="1">
    <citation type="submission" date="2023-07" db="EMBL/GenBank/DDBJ databases">
        <title>Sequencing the genomes of 1000 actinobacteria strains.</title>
        <authorList>
            <person name="Klenk H.-P."/>
        </authorList>
    </citation>
    <scope>NUCLEOTIDE SEQUENCE [LARGE SCALE GENOMIC DNA]</scope>
    <source>
        <strain evidence="2 3">DSM 44109</strain>
    </source>
</reference>
<evidence type="ECO:0000313" key="3">
    <source>
        <dbReference type="Proteomes" id="UP001230426"/>
    </source>
</evidence>
<dbReference type="SUPFAM" id="SSF53448">
    <property type="entry name" value="Nucleotide-diphospho-sugar transferases"/>
    <property type="match status" value="1"/>
</dbReference>
<proteinExistence type="predicted"/>
<accession>A0ABT9R348</accession>
<feature type="domain" description="Glycosyltransferase 2-like" evidence="1">
    <location>
        <begin position="17"/>
        <end position="131"/>
    </location>
</feature>
<evidence type="ECO:0000313" key="2">
    <source>
        <dbReference type="EMBL" id="MDP9863658.1"/>
    </source>
</evidence>
<gene>
    <name evidence="2" type="ORF">J2S55_002924</name>
</gene>
<dbReference type="CDD" id="cd04186">
    <property type="entry name" value="GT_2_like_c"/>
    <property type="match status" value="1"/>
</dbReference>
<dbReference type="InterPro" id="IPR001173">
    <property type="entry name" value="Glyco_trans_2-like"/>
</dbReference>
<name>A0ABT9R348_9ACTN</name>
<organism evidence="2 3">
    <name type="scientific">Streptosporangium brasiliense</name>
    <dbReference type="NCBI Taxonomy" id="47480"/>
    <lineage>
        <taxon>Bacteria</taxon>
        <taxon>Bacillati</taxon>
        <taxon>Actinomycetota</taxon>
        <taxon>Actinomycetes</taxon>
        <taxon>Streptosporangiales</taxon>
        <taxon>Streptosporangiaceae</taxon>
        <taxon>Streptosporangium</taxon>
    </lineage>
</organism>
<dbReference type="PANTHER" id="PTHR43179:SF7">
    <property type="entry name" value="RHAMNOSYLTRANSFERASE WBBL"/>
    <property type="match status" value="1"/>
</dbReference>
<sequence>MASVRPPRVATITVGTNEIKWLDRGLGSLLDSDVTGFELDVHYVDNASSDGSVEHVEHEFPGVRITRNSRNLGFTGANNVGIRAALADGADYVFLVNPDTWTPPDLIRGLVEFAEKWPQYGIIGPLQYRYDPASTELLEFNTWTHTALWLGEQHTFAGDMLDHPSHAGGPEGRAPRTLEHSYVQGSALFVRAEVLREVGLLDEVFHTYYEEVDLCRRTRWAGWRVALLLDLGIQHYGGGGTPGGSTYTRVNMRRNRYYYLFTDVDWGPFKTARLAARWFVSDLMGNGVGGRTTPATGTRETVEAVGWLARRVPVILDRRVRHRSLRARGRRSPAVRAERERPVDG</sequence>